<evidence type="ECO:0000256" key="1">
    <source>
        <dbReference type="SAM" id="MobiDB-lite"/>
    </source>
</evidence>
<accession>A0A089XGK2</accession>
<evidence type="ECO:0000313" key="2">
    <source>
        <dbReference type="EMBL" id="AIS02394.1"/>
    </source>
</evidence>
<protein>
    <submittedName>
        <fullName evidence="2">Uncharacterized protein</fullName>
    </submittedName>
</protein>
<dbReference type="EMBL" id="CP009438">
    <property type="protein sequence ID" value="AIS02394.1"/>
    <property type="molecule type" value="Genomic_DNA"/>
</dbReference>
<reference evidence="3" key="1">
    <citation type="journal article" date="2015" name="J. Biotechnol.">
        <title>Complete genome sequence of the actinobacterium Streptomyces glaucescens GLA.O (DSM 40922) consisting of a linear chromosome and one linear plasmid.</title>
        <authorList>
            <person name="Ortseifen V."/>
            <person name="Winkler A."/>
            <person name="Albersmeier A."/>
            <person name="Wendler S."/>
            <person name="Puhler A."/>
            <person name="Kalinowski J."/>
            <person name="Ruckert C."/>
        </authorList>
    </citation>
    <scope>NUCLEOTIDE SEQUENCE [LARGE SCALE GENOMIC DNA]</scope>
    <source>
        <strain evidence="3">DSM 40922 / GLA O</strain>
    </source>
</reference>
<dbReference type="Proteomes" id="UP000029482">
    <property type="component" value="Chromosome"/>
</dbReference>
<evidence type="ECO:0000313" key="3">
    <source>
        <dbReference type="Proteomes" id="UP000029482"/>
    </source>
</evidence>
<dbReference type="HOGENOM" id="CLU_3123182_0_0_11"/>
<dbReference type="KEGG" id="sgu:SGLAU_32300"/>
<organism evidence="2 3">
    <name type="scientific">Streptomyces glaucescens</name>
    <dbReference type="NCBI Taxonomy" id="1907"/>
    <lineage>
        <taxon>Bacteria</taxon>
        <taxon>Bacillati</taxon>
        <taxon>Actinomycetota</taxon>
        <taxon>Actinomycetes</taxon>
        <taxon>Kitasatosporales</taxon>
        <taxon>Streptomycetaceae</taxon>
        <taxon>Streptomyces</taxon>
    </lineage>
</organism>
<name>A0A089XGK2_STRGA</name>
<gene>
    <name evidence="2" type="ORF">SGLAU_32300</name>
</gene>
<proteinExistence type="predicted"/>
<sequence>MEAATTESSQIFANPDGTFTQEMNATPVRAQRPDGSWAPIDTSLLREAYG</sequence>
<feature type="region of interest" description="Disordered" evidence="1">
    <location>
        <begin position="1"/>
        <end position="20"/>
    </location>
</feature>
<keyword evidence="3" id="KW-1185">Reference proteome</keyword>
<dbReference type="AlphaFoldDB" id="A0A089XGK2"/>